<name>A0A919P4J6_9CELL</name>
<reference evidence="2" key="1">
    <citation type="submission" date="2021-01" db="EMBL/GenBank/DDBJ databases">
        <title>Whole genome shotgun sequence of Cellulomonas chitinilytica NBRC 110799.</title>
        <authorList>
            <person name="Komaki H."/>
            <person name="Tamura T."/>
        </authorList>
    </citation>
    <scope>NUCLEOTIDE SEQUENCE</scope>
    <source>
        <strain evidence="2">NBRC 110799</strain>
    </source>
</reference>
<comment type="caution">
    <text evidence="2">The sequence shown here is derived from an EMBL/GenBank/DDBJ whole genome shotgun (WGS) entry which is preliminary data.</text>
</comment>
<dbReference type="InterPro" id="IPR001640">
    <property type="entry name" value="Lgt"/>
</dbReference>
<dbReference type="AlphaFoldDB" id="A0A919P4J6"/>
<keyword evidence="1" id="KW-1133">Transmembrane helix</keyword>
<feature type="transmembrane region" description="Helical" evidence="1">
    <location>
        <begin position="18"/>
        <end position="38"/>
    </location>
</feature>
<keyword evidence="1" id="KW-0812">Transmembrane</keyword>
<dbReference type="GO" id="GO:0008961">
    <property type="term" value="F:phosphatidylglycerol-prolipoprotein diacylglyceryl transferase activity"/>
    <property type="evidence" value="ECO:0007669"/>
    <property type="project" value="InterPro"/>
</dbReference>
<dbReference type="RefSeq" id="WP_203753516.1">
    <property type="nucleotide sequence ID" value="NZ_BONK01000007.1"/>
</dbReference>
<organism evidence="2 3">
    <name type="scientific">Cellulomonas chitinilytica</name>
    <dbReference type="NCBI Taxonomy" id="398759"/>
    <lineage>
        <taxon>Bacteria</taxon>
        <taxon>Bacillati</taxon>
        <taxon>Actinomycetota</taxon>
        <taxon>Actinomycetes</taxon>
        <taxon>Micrococcales</taxon>
        <taxon>Cellulomonadaceae</taxon>
        <taxon>Cellulomonas</taxon>
    </lineage>
</organism>
<sequence length="297" mass="29139">MPGPDIHVGRTTVPAYRVLALGGLVLGVATALTCAGRSGTPPAAVLVMALAGALGSVAVMVVRAARGSADWVWHEHEAVVLVAALVVGIGFGGPLGLLDAAQTGLLVVLGVGRVGCLVAGCCYGRPVAGSRPGVCYGPGHARAGFPAALVGTRLAPVQAAEAAGALVLATLALASLALATLPVGTLPVAILPVATLPLATGTAPGHGLPAGAVLVAALGSRACLRLVVETWRGDHPTPALWLSVPQWWCVGTAILVLLLSSAGALPVGAWTVAPAAVVVLAPLAAVASHRTRAEASG</sequence>
<feature type="transmembrane region" description="Helical" evidence="1">
    <location>
        <begin position="163"/>
        <end position="190"/>
    </location>
</feature>
<feature type="transmembrane region" description="Helical" evidence="1">
    <location>
        <begin position="44"/>
        <end position="66"/>
    </location>
</feature>
<evidence type="ECO:0008006" key="4">
    <source>
        <dbReference type="Google" id="ProtNLM"/>
    </source>
</evidence>
<feature type="transmembrane region" description="Helical" evidence="1">
    <location>
        <begin position="78"/>
        <end position="98"/>
    </location>
</feature>
<keyword evidence="1" id="KW-0472">Membrane</keyword>
<dbReference type="GO" id="GO:0042158">
    <property type="term" value="P:lipoprotein biosynthetic process"/>
    <property type="evidence" value="ECO:0007669"/>
    <property type="project" value="InterPro"/>
</dbReference>
<feature type="transmembrane region" description="Helical" evidence="1">
    <location>
        <begin position="240"/>
        <end position="261"/>
    </location>
</feature>
<gene>
    <name evidence="2" type="ORF">Cch01nite_22200</name>
</gene>
<evidence type="ECO:0000313" key="2">
    <source>
        <dbReference type="EMBL" id="GIG21496.1"/>
    </source>
</evidence>
<dbReference type="Proteomes" id="UP000632740">
    <property type="component" value="Unassembled WGS sequence"/>
</dbReference>
<keyword evidence="3" id="KW-1185">Reference proteome</keyword>
<protein>
    <recommendedName>
        <fullName evidence="4">Prolipoprotein diacylglyceryl transferase</fullName>
    </recommendedName>
</protein>
<feature type="transmembrane region" description="Helical" evidence="1">
    <location>
        <begin position="267"/>
        <end position="287"/>
    </location>
</feature>
<proteinExistence type="predicted"/>
<evidence type="ECO:0000313" key="3">
    <source>
        <dbReference type="Proteomes" id="UP000632740"/>
    </source>
</evidence>
<dbReference type="Pfam" id="PF01790">
    <property type="entry name" value="LGT"/>
    <property type="match status" value="1"/>
</dbReference>
<accession>A0A919P4J6</accession>
<evidence type="ECO:0000256" key="1">
    <source>
        <dbReference type="SAM" id="Phobius"/>
    </source>
</evidence>
<feature type="transmembrane region" description="Helical" evidence="1">
    <location>
        <begin position="210"/>
        <end position="228"/>
    </location>
</feature>
<feature type="transmembrane region" description="Helical" evidence="1">
    <location>
        <begin position="104"/>
        <end position="123"/>
    </location>
</feature>
<dbReference type="GO" id="GO:0005886">
    <property type="term" value="C:plasma membrane"/>
    <property type="evidence" value="ECO:0007669"/>
    <property type="project" value="InterPro"/>
</dbReference>
<dbReference type="EMBL" id="BONK01000007">
    <property type="protein sequence ID" value="GIG21496.1"/>
    <property type="molecule type" value="Genomic_DNA"/>
</dbReference>